<accession>A0AA46TLC9</accession>
<dbReference type="GO" id="GO:0030313">
    <property type="term" value="C:cell envelope"/>
    <property type="evidence" value="ECO:0007669"/>
    <property type="project" value="UniProtKB-SubCell"/>
</dbReference>
<dbReference type="SUPFAM" id="SSF53850">
    <property type="entry name" value="Periplasmic binding protein-like II"/>
    <property type="match status" value="1"/>
</dbReference>
<dbReference type="RefSeq" id="WP_271636223.1">
    <property type="nucleotide sequence ID" value="NZ_CP094970.1"/>
</dbReference>
<dbReference type="InterPro" id="IPR001638">
    <property type="entry name" value="Solute-binding_3/MltF_N"/>
</dbReference>
<organism evidence="8 9">
    <name type="scientific">Solicola gregarius</name>
    <dbReference type="NCBI Taxonomy" id="2908642"/>
    <lineage>
        <taxon>Bacteria</taxon>
        <taxon>Bacillati</taxon>
        <taxon>Actinomycetota</taxon>
        <taxon>Actinomycetes</taxon>
        <taxon>Propionibacteriales</taxon>
        <taxon>Nocardioidaceae</taxon>
        <taxon>Solicola</taxon>
    </lineage>
</organism>
<dbReference type="PROSITE" id="PS51257">
    <property type="entry name" value="PROKAR_LIPOPROTEIN"/>
    <property type="match status" value="1"/>
</dbReference>
<evidence type="ECO:0000259" key="7">
    <source>
        <dbReference type="SMART" id="SM00062"/>
    </source>
</evidence>
<dbReference type="AlphaFoldDB" id="A0AA46TLC9"/>
<dbReference type="PANTHER" id="PTHR35936">
    <property type="entry name" value="MEMBRANE-BOUND LYTIC MUREIN TRANSGLYCOSYLASE F"/>
    <property type="match status" value="1"/>
</dbReference>
<dbReference type="PANTHER" id="PTHR35936:SF17">
    <property type="entry name" value="ARGININE-BINDING EXTRACELLULAR PROTEIN ARTP"/>
    <property type="match status" value="1"/>
</dbReference>
<keyword evidence="3 6" id="KW-0732">Signal</keyword>
<dbReference type="KEGG" id="sgrg:L0C25_09365"/>
<evidence type="ECO:0000256" key="4">
    <source>
        <dbReference type="RuleBase" id="RU003744"/>
    </source>
</evidence>
<comment type="similarity">
    <text evidence="2 4">Belongs to the bacterial solute-binding protein 3 family.</text>
</comment>
<dbReference type="PROSITE" id="PS01039">
    <property type="entry name" value="SBP_BACTERIAL_3"/>
    <property type="match status" value="1"/>
</dbReference>
<dbReference type="SMART" id="SM00062">
    <property type="entry name" value="PBPb"/>
    <property type="match status" value="1"/>
</dbReference>
<name>A0AA46TLC9_9ACTN</name>
<comment type="subcellular location">
    <subcellularLocation>
        <location evidence="1">Cell envelope</location>
    </subcellularLocation>
</comment>
<feature type="region of interest" description="Disordered" evidence="5">
    <location>
        <begin position="297"/>
        <end position="322"/>
    </location>
</feature>
<evidence type="ECO:0000256" key="2">
    <source>
        <dbReference type="ARBA" id="ARBA00010333"/>
    </source>
</evidence>
<dbReference type="Proteomes" id="UP001164390">
    <property type="component" value="Chromosome"/>
</dbReference>
<dbReference type="EMBL" id="CP094970">
    <property type="protein sequence ID" value="UYM07263.1"/>
    <property type="molecule type" value="Genomic_DNA"/>
</dbReference>
<feature type="domain" description="Solute-binding protein family 3/N-terminal" evidence="7">
    <location>
        <begin position="57"/>
        <end position="288"/>
    </location>
</feature>
<dbReference type="CDD" id="cd01004">
    <property type="entry name" value="PBP2_MidA_like"/>
    <property type="match status" value="1"/>
</dbReference>
<sequence>MNAIAKYSAALAAAMLTVVMSGCGANPVGNADSSTVDVDENSDLVDQVPDEIRDRGKLVIATNAPYPPLEFFDDDNKTLIGFDIDMGEALGQVLGLEVEWKNVAFDAIIPGLDGGRYDIGIAGFGIESERLQAVNFVSYYLNGGGFLVSRDGDVRATDFEDSLCGLRVAVQKGTSQVERLERADKHCTGGGQDGVEILQIPDQNQVALTLTSGRSDAVVADLAQVEYVAKQAADQLCVSGLYFTPHSLAGIAIPKRWDGLDEVLQKAVQELIDNGEYERIANDWGVVEGAVDKSKTFTEPSQVSSAEKIFPRKPTEGCASDD</sequence>
<evidence type="ECO:0000313" key="8">
    <source>
        <dbReference type="EMBL" id="UYM07263.1"/>
    </source>
</evidence>
<dbReference type="Gene3D" id="3.40.190.10">
    <property type="entry name" value="Periplasmic binding protein-like II"/>
    <property type="match status" value="2"/>
</dbReference>
<evidence type="ECO:0000256" key="3">
    <source>
        <dbReference type="ARBA" id="ARBA00022729"/>
    </source>
</evidence>
<reference evidence="8" key="1">
    <citation type="submission" date="2022-01" db="EMBL/GenBank/DDBJ databases">
        <title>Nocardioidaceae gen. sp. A5X3R13.</title>
        <authorList>
            <person name="Lopez Marin M.A."/>
            <person name="Uhlik O."/>
        </authorList>
    </citation>
    <scope>NUCLEOTIDE SEQUENCE</scope>
    <source>
        <strain evidence="8">A5X3R13</strain>
    </source>
</reference>
<evidence type="ECO:0000256" key="1">
    <source>
        <dbReference type="ARBA" id="ARBA00004196"/>
    </source>
</evidence>
<evidence type="ECO:0000256" key="5">
    <source>
        <dbReference type="SAM" id="MobiDB-lite"/>
    </source>
</evidence>
<protein>
    <submittedName>
        <fullName evidence="8">ABC transporter substrate-binding protein</fullName>
    </submittedName>
</protein>
<keyword evidence="9" id="KW-1185">Reference proteome</keyword>
<dbReference type="InterPro" id="IPR018313">
    <property type="entry name" value="SBP_3_CS"/>
</dbReference>
<feature type="signal peptide" evidence="6">
    <location>
        <begin position="1"/>
        <end position="25"/>
    </location>
</feature>
<dbReference type="Pfam" id="PF00497">
    <property type="entry name" value="SBP_bac_3"/>
    <property type="match status" value="1"/>
</dbReference>
<gene>
    <name evidence="8" type="ORF">L0C25_09365</name>
</gene>
<feature type="chain" id="PRO_5041362661" evidence="6">
    <location>
        <begin position="26"/>
        <end position="322"/>
    </location>
</feature>
<proteinExistence type="inferred from homology"/>
<evidence type="ECO:0000256" key="6">
    <source>
        <dbReference type="SAM" id="SignalP"/>
    </source>
</evidence>
<evidence type="ECO:0000313" key="9">
    <source>
        <dbReference type="Proteomes" id="UP001164390"/>
    </source>
</evidence>